<dbReference type="Pfam" id="PF12725">
    <property type="entry name" value="DUF3810"/>
    <property type="match status" value="1"/>
</dbReference>
<protein>
    <submittedName>
        <fullName evidence="2">Protein of uncharacterized function (DUF3810)</fullName>
    </submittedName>
</protein>
<dbReference type="EMBL" id="UARG01000017">
    <property type="protein sequence ID" value="SQA79007.1"/>
    <property type="molecule type" value="Genomic_DNA"/>
</dbReference>
<reference evidence="2 3" key="1">
    <citation type="submission" date="2018-06" db="EMBL/GenBank/DDBJ databases">
        <authorList>
            <consortium name="Pathogen Informatics"/>
            <person name="Doyle S."/>
        </authorList>
    </citation>
    <scope>NUCLEOTIDE SEQUENCE [LARGE SCALE GENOMIC DNA]</scope>
    <source>
        <strain evidence="2 3">NCTC11546</strain>
    </source>
</reference>
<feature type="transmembrane region" description="Helical" evidence="1">
    <location>
        <begin position="7"/>
        <end position="25"/>
    </location>
</feature>
<keyword evidence="1" id="KW-1133">Transmembrane helix</keyword>
<feature type="transmembrane region" description="Helical" evidence="1">
    <location>
        <begin position="45"/>
        <end position="73"/>
    </location>
</feature>
<keyword evidence="1" id="KW-0472">Membrane</keyword>
<name>A0A2X2RKZ8_CAPOC</name>
<dbReference type="InterPro" id="IPR024294">
    <property type="entry name" value="DUF3810"/>
</dbReference>
<evidence type="ECO:0000256" key="1">
    <source>
        <dbReference type="SAM" id="Phobius"/>
    </source>
</evidence>
<proteinExistence type="predicted"/>
<evidence type="ECO:0000313" key="3">
    <source>
        <dbReference type="Proteomes" id="UP000249891"/>
    </source>
</evidence>
<feature type="transmembrane region" description="Helical" evidence="1">
    <location>
        <begin position="94"/>
        <end position="112"/>
    </location>
</feature>
<sequence length="351" mass="41231">MERKQVWKYSVFAIYIVIWLVFRTFPTVTEHIYSKGIYPYIAKVLHFLFGWIPFSMGDILYTLFIIGIFFVVVKHFKKLWQDPLKILDKIFSKIIRIAFAFFFLWGFNYFRVPLSESLHISKEYTQAQLLKATQMCIDRANTIHSRLATNDTTKVDFWLSQKEIYRIAYNSYPLEKQGVTDFKAMKSVKPSLYSKLLTYMGYSGYLNPFTNEAQVNRKMIGYSVPITVCHEIAHQMGYAAEEEANYLGYLAALKTDNPYFKYSAELFALRYFLNEVAQVAPTEYESLHSQIHKGIFENYKEVRLFWQQYENKAEPVFKASYDAFLKANKQSQGINSYDLVVGLLIPHYVKN</sequence>
<dbReference type="RefSeq" id="WP_128091938.1">
    <property type="nucleotide sequence ID" value="NZ_UARG01000017.1"/>
</dbReference>
<gene>
    <name evidence="2" type="ORF">NCTC11546_02259</name>
</gene>
<organism evidence="2 3">
    <name type="scientific">Capnocytophaga ochracea</name>
    <dbReference type="NCBI Taxonomy" id="1018"/>
    <lineage>
        <taxon>Bacteria</taxon>
        <taxon>Pseudomonadati</taxon>
        <taxon>Bacteroidota</taxon>
        <taxon>Flavobacteriia</taxon>
        <taxon>Flavobacteriales</taxon>
        <taxon>Flavobacteriaceae</taxon>
        <taxon>Capnocytophaga</taxon>
    </lineage>
</organism>
<dbReference type="AlphaFoldDB" id="A0A2X2RKZ8"/>
<accession>A0A2X2RKZ8</accession>
<keyword evidence="1" id="KW-0812">Transmembrane</keyword>
<evidence type="ECO:0000313" key="2">
    <source>
        <dbReference type="EMBL" id="SQA79007.1"/>
    </source>
</evidence>
<dbReference type="Proteomes" id="UP000249891">
    <property type="component" value="Unassembled WGS sequence"/>
</dbReference>